<keyword evidence="4" id="KW-0597">Phosphoprotein</keyword>
<dbReference type="InterPro" id="IPR014043">
    <property type="entry name" value="Acyl_transferase_dom"/>
</dbReference>
<keyword evidence="15" id="KW-1185">Reference proteome</keyword>
<dbReference type="Gene3D" id="3.40.50.720">
    <property type="entry name" value="NAD(P)-binding Rossmann-like Domain"/>
    <property type="match status" value="1"/>
</dbReference>
<dbReference type="SUPFAM" id="SSF51735">
    <property type="entry name" value="NAD(P)-binding Rossmann-fold domains"/>
    <property type="match status" value="2"/>
</dbReference>
<evidence type="ECO:0000256" key="8">
    <source>
        <dbReference type="ARBA" id="ARBA00023315"/>
    </source>
</evidence>
<dbReference type="InterPro" id="IPR018201">
    <property type="entry name" value="Ketoacyl_synth_AS"/>
</dbReference>
<evidence type="ECO:0000256" key="5">
    <source>
        <dbReference type="ARBA" id="ARBA00022679"/>
    </source>
</evidence>
<protein>
    <submittedName>
        <fullName evidence="14">SDR family NAD(P)-dependent oxidoreductase</fullName>
    </submittedName>
</protein>
<dbReference type="SMART" id="SM00822">
    <property type="entry name" value="PKS_KR"/>
    <property type="match status" value="1"/>
</dbReference>
<feature type="domain" description="Ketosynthase family 3 (KS3)" evidence="12">
    <location>
        <begin position="1747"/>
        <end position="2091"/>
    </location>
</feature>
<dbReference type="SMART" id="SM01294">
    <property type="entry name" value="PKS_PP_betabranch"/>
    <property type="match status" value="1"/>
</dbReference>
<dbReference type="InterPro" id="IPR057326">
    <property type="entry name" value="KR_dom"/>
</dbReference>
<comment type="pathway">
    <text evidence="2">Antibiotic biosynthesis.</text>
</comment>
<dbReference type="Pfam" id="PF16197">
    <property type="entry name" value="KAsynt_C_assoc"/>
    <property type="match status" value="1"/>
</dbReference>
<dbReference type="Pfam" id="PF08659">
    <property type="entry name" value="KR"/>
    <property type="match status" value="1"/>
</dbReference>
<dbReference type="Pfam" id="PF22953">
    <property type="entry name" value="SpnB_Rossmann"/>
    <property type="match status" value="1"/>
</dbReference>
<evidence type="ECO:0000313" key="15">
    <source>
        <dbReference type="Proteomes" id="UP000638560"/>
    </source>
</evidence>
<gene>
    <name evidence="14" type="ORF">I0C86_28280</name>
</gene>
<dbReference type="SMART" id="SM00825">
    <property type="entry name" value="PKS_KS"/>
    <property type="match status" value="2"/>
</dbReference>
<dbReference type="Proteomes" id="UP000638560">
    <property type="component" value="Unassembled WGS sequence"/>
</dbReference>
<evidence type="ECO:0000259" key="13">
    <source>
        <dbReference type="PROSITE" id="PS52019"/>
    </source>
</evidence>
<evidence type="ECO:0000256" key="10">
    <source>
        <dbReference type="SAM" id="MobiDB-lite"/>
    </source>
</evidence>
<evidence type="ECO:0000259" key="12">
    <source>
        <dbReference type="PROSITE" id="PS52004"/>
    </source>
</evidence>
<dbReference type="PROSITE" id="PS00606">
    <property type="entry name" value="KS3_1"/>
    <property type="match status" value="2"/>
</dbReference>
<keyword evidence="6" id="KW-0045">Antibiotic biosynthesis</keyword>
<dbReference type="InterPro" id="IPR020841">
    <property type="entry name" value="PKS_Beta-ketoAc_synthase_dom"/>
</dbReference>
<feature type="domain" description="PKS/mFAS DH" evidence="13">
    <location>
        <begin position="939"/>
        <end position="1215"/>
    </location>
</feature>
<dbReference type="PANTHER" id="PTHR43775">
    <property type="entry name" value="FATTY ACID SYNTHASE"/>
    <property type="match status" value="1"/>
</dbReference>
<dbReference type="InterPro" id="IPR020807">
    <property type="entry name" value="PKS_DH"/>
</dbReference>
<feature type="compositionally biased region" description="Low complexity" evidence="10">
    <location>
        <begin position="467"/>
        <end position="484"/>
    </location>
</feature>
<dbReference type="SUPFAM" id="SSF55048">
    <property type="entry name" value="Probable ACP-binding domain of malonyl-CoA ACP transacylase"/>
    <property type="match status" value="1"/>
</dbReference>
<dbReference type="InterPro" id="IPR020806">
    <property type="entry name" value="PKS_PP-bd"/>
</dbReference>
<dbReference type="RefSeq" id="WP_196204348.1">
    <property type="nucleotide sequence ID" value="NZ_JADPUN010000251.1"/>
</dbReference>
<dbReference type="InterPro" id="IPR001227">
    <property type="entry name" value="Ac_transferase_dom_sf"/>
</dbReference>
<dbReference type="PROSITE" id="PS50075">
    <property type="entry name" value="CARRIER"/>
    <property type="match status" value="1"/>
</dbReference>
<dbReference type="SUPFAM" id="SSF47336">
    <property type="entry name" value="ACP-like"/>
    <property type="match status" value="1"/>
</dbReference>
<evidence type="ECO:0000256" key="7">
    <source>
        <dbReference type="ARBA" id="ARBA00023268"/>
    </source>
</evidence>
<dbReference type="PROSITE" id="PS00012">
    <property type="entry name" value="PHOSPHOPANTETHEINE"/>
    <property type="match status" value="1"/>
</dbReference>
<dbReference type="EMBL" id="JADPUN010000251">
    <property type="protein sequence ID" value="MBF9132825.1"/>
    <property type="molecule type" value="Genomic_DNA"/>
</dbReference>
<dbReference type="InterPro" id="IPR032821">
    <property type="entry name" value="PKS_assoc"/>
</dbReference>
<dbReference type="Pfam" id="PF00109">
    <property type="entry name" value="ketoacyl-synt"/>
    <property type="match status" value="2"/>
</dbReference>
<feature type="non-terminal residue" evidence="14">
    <location>
        <position position="2091"/>
    </location>
</feature>
<reference evidence="14 15" key="1">
    <citation type="submission" date="2020-11" db="EMBL/GenBank/DDBJ databases">
        <title>A novel isolate from a Black sea contaminated sediment with potential to produce alkanes: Plantactinospora alkalitolerans sp. nov.</title>
        <authorList>
            <person name="Carro L."/>
            <person name="Veyisoglu A."/>
            <person name="Guven K."/>
            <person name="Schumann P."/>
            <person name="Klenk H.-P."/>
            <person name="Sahin N."/>
        </authorList>
    </citation>
    <scope>NUCLEOTIDE SEQUENCE [LARGE SCALE GENOMIC DNA]</scope>
    <source>
        <strain evidence="14 15">S1510</strain>
    </source>
</reference>
<dbReference type="SUPFAM" id="SSF52151">
    <property type="entry name" value="FabD/lysophospholipase-like"/>
    <property type="match status" value="1"/>
</dbReference>
<comment type="caution">
    <text evidence="14">The sequence shown here is derived from an EMBL/GenBank/DDBJ whole genome shotgun (WGS) entry which is preliminary data.</text>
</comment>
<dbReference type="Pfam" id="PF00698">
    <property type="entry name" value="Acyl_transf_1"/>
    <property type="match status" value="1"/>
</dbReference>
<evidence type="ECO:0000313" key="14">
    <source>
        <dbReference type="EMBL" id="MBF9132825.1"/>
    </source>
</evidence>
<dbReference type="InterPro" id="IPR036291">
    <property type="entry name" value="NAD(P)-bd_dom_sf"/>
</dbReference>
<dbReference type="InterPro" id="IPR049900">
    <property type="entry name" value="PKS_mFAS_DH"/>
</dbReference>
<evidence type="ECO:0000256" key="3">
    <source>
        <dbReference type="ARBA" id="ARBA00022450"/>
    </source>
</evidence>
<proteinExistence type="predicted"/>
<comment type="cofactor">
    <cofactor evidence="1">
        <name>pantetheine 4'-phosphate</name>
        <dbReference type="ChEBI" id="CHEBI:47942"/>
    </cofactor>
</comment>
<feature type="domain" description="Ketosynthase family 3 (KS3)" evidence="12">
    <location>
        <begin position="33"/>
        <end position="461"/>
    </location>
</feature>
<dbReference type="Gene3D" id="3.30.70.3290">
    <property type="match status" value="1"/>
</dbReference>
<dbReference type="InterPro" id="IPR014031">
    <property type="entry name" value="Ketoacyl_synth_C"/>
</dbReference>
<feature type="region of interest" description="C-terminal hotdog fold" evidence="9">
    <location>
        <begin position="1076"/>
        <end position="1215"/>
    </location>
</feature>
<dbReference type="Pfam" id="PF14765">
    <property type="entry name" value="PS-DH"/>
    <property type="match status" value="1"/>
</dbReference>
<keyword evidence="7" id="KW-0511">Multifunctional enzyme</keyword>
<keyword evidence="3" id="KW-0596">Phosphopantetheine</keyword>
<dbReference type="PROSITE" id="PS52019">
    <property type="entry name" value="PKS_MFAS_DH"/>
    <property type="match status" value="1"/>
</dbReference>
<keyword evidence="5" id="KW-0808">Transferase</keyword>
<dbReference type="InterPro" id="IPR042104">
    <property type="entry name" value="PKS_dehydratase_sf"/>
</dbReference>
<dbReference type="Gene3D" id="3.10.129.110">
    <property type="entry name" value="Polyketide synthase dehydratase"/>
    <property type="match status" value="1"/>
</dbReference>
<dbReference type="Pfam" id="PF00550">
    <property type="entry name" value="PP-binding"/>
    <property type="match status" value="1"/>
</dbReference>
<dbReference type="InterPro" id="IPR050091">
    <property type="entry name" value="PKS_NRPS_Biosynth_Enz"/>
</dbReference>
<dbReference type="CDD" id="cd00833">
    <property type="entry name" value="PKS"/>
    <property type="match status" value="2"/>
</dbReference>
<sequence length="2091" mass="221496">MADDEKLREYLKRVTAELHQTRQRLRATEDTLREPIAIVGVGCRFPGGVVDPQGLWDLLADGTDAVSEFPTNRGWDLENLFHDDPDHQGTSYTRHGGFLHDADRFDPDFFGISPREATAMDPQQRLLLETSWEAFERAGIATDSLRGSRTSVYLGIMYHDYGGRLQHRPPEGFEGYVGAGSAASIASGRVAYHFGLEGPAVTVDTACSSSLVAVHLACDSLRRGESSLALAGGVTVMATPAMFVEFSRQRGLSADGRCKAFAAGADGTAWSEGVGVLVLQRLSDAVAAGRPVLAVVRGTAVNQDGASNGLTAPNGPAQQRVIRQALAAAGVQPGGVDVVEAHGTGTRLGDPIEAQALLATYGRDRSVDRPVWLRSVKSNIGHTQAAAGAAGIIAMIGALDAEVVPATLHVDEPSPHVDWTAGGVRLVTEPVPWPRTAGHIRRAAVSSYGISGTNAHVILEEPPPTATAPQATPETVPGAGAPAEEPAPVVWHLSARGEEGLRAVAARLATHTSGDHPASRARVEDVAHALVTHRAALPYRAAVVGGRDELASGLIALSEGRDADNVVHGLARGEHRLAVLFTGQGSQRLGMGRELYDTFPVFAQAFDEVCATLDTHTDQSLRDIVFGQRPGVDQLLNQTLWAQPALFALHVALWRLAHHHGVRPEFLLGHSIGELSAAHVAGVLSLSDAALLVTTRARLMQAARADGTMMSVQATAEELRPLLAGRERRVAIAAYNAPSSTVISGDTDEVTRIADIFAAQGRRTRRLAASHAFHSPHMDSALAEFRATVARVTLNPPRIPIVSNLTGALATTAQLSSPDYWTQHLRKAVRFHQGVRHLHHQEVTGYLELGPAPVLSTLVRTILDERAGTLAILPTVSGQHPEPQSFLTALATLHTHGHETAWPHPTTPRPVDLPVYPFDRQSLWLHPVPEAAPPAPGSHPFLPRATDLADGETTVHSGRLSVAEHPWLREHVIDGRAIVPASAFVDLVLHTGRRLDRNHIDELVIEQPLAMPTDGGVDLQVTVTRVDPDHHQVTVHSRPEITTAVPHPEWNRHATATLRTATTASDPADEWLPRGAVPVEPDGVYALLDDHGYQYGMAFQLLTGVWRHPDTDHQYAEVALPDGAPVETYEMHPALLDAALHPLLLTHLPDADPMVPFSLTGLTYHPPRQPPTALRVELRPTSATETAIRIADPSGAPLIDLRSLTVRPLPSGDDVTPRVVRWFPVTARATTDPVDHEVYEVAGGDEPVPTAVRSRLAEVLGVLRASLDGDHDQVPLVVRTSHAVAVDEAEPVDPVAAAVWGLVRSAQSEHPGRIVLLDVPPGIDPGTATATAIATGEPQLAMRHDQLYQPRLVDLPTTGGRPAGPSLDPAGTVLVTGGTGALGGLVARHLVDRYGVRHLLLVSRRGTADEDAGQLVSALTAAGASVQLEACDVGDAEALGGLLSSIPADRPLTAVVHTAGVTEDATVTTLTTDALERVLRSKVDAGWHLDRLTRHLDLAAFVLFSSAAGVFGAPGQGGYAAANAFLDAIAHQRWTQGLTATSLAWGPWATGDGMAARLGVADQQRILRMGLAPIPAQQGLAMFDAALTAGPANVTTVLLERTALVRPAGSSLDDLPPLLRHRVHRVAPTAGTPVRRSDLAKALAGGTDEERHDLILTEVRRRTAEVLGRSDITAVAPTRPFNELGVDSLASLELRNRLNSATGLRLPATLIFDHPTPAALADFLLAELTHAEPAPAPAAARVAAPSAEPIAIVGVGCRFPGGVADPQGFWDLLADGTDAVSEFPTNRGWDLENLFHDDPDHRGTSYVRRGGFLYDADLFDAEFFGISPREATALDPQQRLLLETSWEAFERAGFATDSLRGSDTSVYLGVMYQDYVTLAGQSADDVEGFLSTGSSGSIASGRVAYHFGLEGPAVTVDTACSSSLVAVHLACESLRRGESSLALAGGVTVMATPGAFVDFSRQRGLSVDGRCKAFAAGADGTAWSEGVGVLVLQRLSDAVAAGRPVLAVVSGSAVNQDGASNGLTAPNGPAQQRVIRQALAAAGVQPGGVDVVEAHGTGTRLGDPIEAQALLATYGRDRSVDRPVWLRSVKS</sequence>
<feature type="active site" description="Proton acceptor; for dehydratase activity" evidence="9">
    <location>
        <position position="971"/>
    </location>
</feature>
<dbReference type="PANTHER" id="PTHR43775:SF51">
    <property type="entry name" value="INACTIVE PHENOLPHTHIOCEROL SYNTHESIS POLYKETIDE SYNTHASE TYPE I PKS1-RELATED"/>
    <property type="match status" value="1"/>
</dbReference>
<dbReference type="InterPro" id="IPR016036">
    <property type="entry name" value="Malonyl_transacylase_ACP-bd"/>
</dbReference>
<dbReference type="Gene3D" id="1.10.1200.10">
    <property type="entry name" value="ACP-like"/>
    <property type="match status" value="1"/>
</dbReference>
<dbReference type="InterPro" id="IPR016039">
    <property type="entry name" value="Thiolase-like"/>
</dbReference>
<name>A0ABS0H2X9_9ACTN</name>
<feature type="region of interest" description="N-terminal hotdog fold" evidence="9">
    <location>
        <begin position="939"/>
        <end position="1065"/>
    </location>
</feature>
<dbReference type="InterPro" id="IPR036736">
    <property type="entry name" value="ACP-like_sf"/>
</dbReference>
<dbReference type="Pfam" id="PF08990">
    <property type="entry name" value="Docking"/>
    <property type="match status" value="1"/>
</dbReference>
<accession>A0ABS0H2X9</accession>
<feature type="region of interest" description="Disordered" evidence="10">
    <location>
        <begin position="461"/>
        <end position="484"/>
    </location>
</feature>
<evidence type="ECO:0000259" key="11">
    <source>
        <dbReference type="PROSITE" id="PS50075"/>
    </source>
</evidence>
<dbReference type="Gene3D" id="3.40.47.10">
    <property type="match status" value="2"/>
</dbReference>
<dbReference type="InterPro" id="IPR006162">
    <property type="entry name" value="Ppantetheine_attach_site"/>
</dbReference>
<dbReference type="PROSITE" id="PS52004">
    <property type="entry name" value="KS3_2"/>
    <property type="match status" value="2"/>
</dbReference>
<dbReference type="InterPro" id="IPR009081">
    <property type="entry name" value="PP-bd_ACP"/>
</dbReference>
<organism evidence="14 15">
    <name type="scientific">Plantactinospora alkalitolerans</name>
    <dbReference type="NCBI Taxonomy" id="2789879"/>
    <lineage>
        <taxon>Bacteria</taxon>
        <taxon>Bacillati</taxon>
        <taxon>Actinomycetota</taxon>
        <taxon>Actinomycetes</taxon>
        <taxon>Micromonosporales</taxon>
        <taxon>Micromonosporaceae</taxon>
        <taxon>Plantactinospora</taxon>
    </lineage>
</organism>
<dbReference type="CDD" id="cd08956">
    <property type="entry name" value="KR_3_FAS_SDR_x"/>
    <property type="match status" value="1"/>
</dbReference>
<feature type="active site" description="Proton donor; for dehydratase activity" evidence="9">
    <location>
        <position position="1137"/>
    </location>
</feature>
<dbReference type="InterPro" id="IPR049551">
    <property type="entry name" value="PKS_DH_C"/>
</dbReference>
<evidence type="ECO:0000256" key="6">
    <source>
        <dbReference type="ARBA" id="ARBA00023194"/>
    </source>
</evidence>
<dbReference type="InterPro" id="IPR014030">
    <property type="entry name" value="Ketoacyl_synth_N"/>
</dbReference>
<dbReference type="Gene3D" id="3.40.366.10">
    <property type="entry name" value="Malonyl-Coenzyme A Acyl Carrier Protein, domain 2"/>
    <property type="match status" value="1"/>
</dbReference>
<dbReference type="InterPro" id="IPR016035">
    <property type="entry name" value="Acyl_Trfase/lysoPLipase"/>
</dbReference>
<dbReference type="SMART" id="SM00826">
    <property type="entry name" value="PKS_DH"/>
    <property type="match status" value="1"/>
</dbReference>
<evidence type="ECO:0000256" key="9">
    <source>
        <dbReference type="PROSITE-ProRule" id="PRU01363"/>
    </source>
</evidence>
<dbReference type="InterPro" id="IPR015083">
    <property type="entry name" value="NorB/c/GfsB-D-like_docking"/>
</dbReference>
<feature type="domain" description="Carrier" evidence="11">
    <location>
        <begin position="1653"/>
        <end position="1728"/>
    </location>
</feature>
<evidence type="ECO:0000256" key="1">
    <source>
        <dbReference type="ARBA" id="ARBA00001957"/>
    </source>
</evidence>
<dbReference type="SMART" id="SM00827">
    <property type="entry name" value="PKS_AT"/>
    <property type="match status" value="1"/>
</dbReference>
<evidence type="ECO:0000256" key="4">
    <source>
        <dbReference type="ARBA" id="ARBA00022553"/>
    </source>
</evidence>
<dbReference type="SMART" id="SM00823">
    <property type="entry name" value="PKS_PP"/>
    <property type="match status" value="1"/>
</dbReference>
<dbReference type="Pfam" id="PF02801">
    <property type="entry name" value="Ketoacyl-synt_C"/>
    <property type="match status" value="2"/>
</dbReference>
<keyword evidence="8" id="KW-0012">Acyltransferase</keyword>
<evidence type="ECO:0000256" key="2">
    <source>
        <dbReference type="ARBA" id="ARBA00004792"/>
    </source>
</evidence>
<dbReference type="SUPFAM" id="SSF53901">
    <property type="entry name" value="Thiolase-like"/>
    <property type="match status" value="2"/>
</dbReference>
<dbReference type="Pfam" id="PF21089">
    <property type="entry name" value="PKS_DH_N"/>
    <property type="match status" value="1"/>
</dbReference>
<dbReference type="InterPro" id="IPR013968">
    <property type="entry name" value="PKS_KR"/>
</dbReference>
<dbReference type="InterPro" id="IPR055123">
    <property type="entry name" value="SpnB-like_Rossmann"/>
</dbReference>
<dbReference type="InterPro" id="IPR049552">
    <property type="entry name" value="PKS_DH_N"/>
</dbReference>